<keyword evidence="8 10" id="KW-0139">CF(1)</keyword>
<evidence type="ECO:0000256" key="1">
    <source>
        <dbReference type="ARBA" id="ARBA00003456"/>
    </source>
</evidence>
<sequence>MPSLKSIRKRISSVKSTQKITRAMKMVAGAKLNKAQQRITELRPYAVKVQEVLSAITRDAAPAAEALAAEGHGVEGEAGALAGGEKALHPLLVTRPERRVLLLVLTSDRGLCGGFNTNINKRAEREWKSRTEAGQEVQLALIGRKGRDYFNRRGAPILEYLAGVWDKLNLETAQAVGAKLLAPFNKGEVDAIYLVYNEFKSAITQTVVVERLLPPAGGPAKEQEQGDEGGHGAPSAASEFLYEPDKGALLERLVPMYVDISILRALYESMASELGAKLTAMDAANKNAKEVIDNLTLEYNKARQAAITKELMEIIGGSEALKE</sequence>
<dbReference type="PANTHER" id="PTHR11693">
    <property type="entry name" value="ATP SYNTHASE GAMMA CHAIN"/>
    <property type="match status" value="1"/>
</dbReference>
<dbReference type="CDD" id="cd12151">
    <property type="entry name" value="F1-ATPase_gamma"/>
    <property type="match status" value="1"/>
</dbReference>
<evidence type="ECO:0000256" key="4">
    <source>
        <dbReference type="ARBA" id="ARBA00022448"/>
    </source>
</evidence>
<comment type="similarity">
    <text evidence="3 10">Belongs to the ATPase gamma chain family.</text>
</comment>
<evidence type="ECO:0000313" key="14">
    <source>
        <dbReference type="Proteomes" id="UP001217485"/>
    </source>
</evidence>
<evidence type="ECO:0000313" key="13">
    <source>
        <dbReference type="EMBL" id="MDC0680016.1"/>
    </source>
</evidence>
<feature type="coiled-coil region" evidence="11">
    <location>
        <begin position="278"/>
        <end position="305"/>
    </location>
</feature>
<keyword evidence="9 10" id="KW-0066">ATP synthesis</keyword>
<feature type="region of interest" description="Disordered" evidence="12">
    <location>
        <begin position="215"/>
        <end position="237"/>
    </location>
</feature>
<evidence type="ECO:0000256" key="2">
    <source>
        <dbReference type="ARBA" id="ARBA00004170"/>
    </source>
</evidence>
<dbReference type="PRINTS" id="PR00126">
    <property type="entry name" value="ATPASEGAMMA"/>
</dbReference>
<dbReference type="Proteomes" id="UP001217485">
    <property type="component" value="Unassembled WGS sequence"/>
</dbReference>
<comment type="subcellular location">
    <subcellularLocation>
        <location evidence="10">Cell membrane</location>
        <topology evidence="10">Peripheral membrane protein</topology>
    </subcellularLocation>
    <subcellularLocation>
        <location evidence="2">Membrane</location>
        <topology evidence="2">Peripheral membrane protein</topology>
    </subcellularLocation>
</comment>
<accession>A0ABT5C4A5</accession>
<evidence type="ECO:0000256" key="7">
    <source>
        <dbReference type="ARBA" id="ARBA00023136"/>
    </source>
</evidence>
<keyword evidence="4 10" id="KW-0813">Transport</keyword>
<evidence type="ECO:0000256" key="9">
    <source>
        <dbReference type="ARBA" id="ARBA00023310"/>
    </source>
</evidence>
<proteinExistence type="inferred from homology"/>
<dbReference type="NCBIfam" id="TIGR01146">
    <property type="entry name" value="ATPsyn_F1gamma"/>
    <property type="match status" value="1"/>
</dbReference>
<dbReference type="Gene3D" id="1.10.287.80">
    <property type="entry name" value="ATP synthase, gamma subunit, helix hairpin domain"/>
    <property type="match status" value="2"/>
</dbReference>
<evidence type="ECO:0000256" key="11">
    <source>
        <dbReference type="SAM" id="Coils"/>
    </source>
</evidence>
<dbReference type="HAMAP" id="MF_00815">
    <property type="entry name" value="ATP_synth_gamma_bact"/>
    <property type="match status" value="1"/>
</dbReference>
<dbReference type="InterPro" id="IPR035968">
    <property type="entry name" value="ATP_synth_F1_ATPase_gsu"/>
</dbReference>
<comment type="caution">
    <text evidence="13">The sequence shown here is derived from an EMBL/GenBank/DDBJ whole genome shotgun (WGS) entry which is preliminary data.</text>
</comment>
<evidence type="ECO:0000256" key="3">
    <source>
        <dbReference type="ARBA" id="ARBA00007681"/>
    </source>
</evidence>
<comment type="function">
    <text evidence="1 10">Produces ATP from ADP in the presence of a proton gradient across the membrane. The gamma chain is believed to be important in regulating ATPase activity and the flow of protons through the CF(0) complex.</text>
</comment>
<keyword evidence="6 10" id="KW-0406">Ion transport</keyword>
<comment type="subunit">
    <text evidence="10">F-type ATPases have 2 components, CF(1) - the catalytic core - and CF(0) - the membrane proton channel. CF(1) has five subunits: alpha(3), beta(3), gamma(1), delta(1), epsilon(1). CF(0) has three main subunits: a, b and c.</text>
</comment>
<keyword evidence="14" id="KW-1185">Reference proteome</keyword>
<dbReference type="EMBL" id="JAQNDK010000002">
    <property type="protein sequence ID" value="MDC0680016.1"/>
    <property type="molecule type" value="Genomic_DNA"/>
</dbReference>
<dbReference type="Pfam" id="PF00231">
    <property type="entry name" value="ATP-synt"/>
    <property type="match status" value="1"/>
</dbReference>
<keyword evidence="5 10" id="KW-0375">Hydrogen ion transport</keyword>
<organism evidence="13 14">
    <name type="scientific">Sorangium atrum</name>
    <dbReference type="NCBI Taxonomy" id="2995308"/>
    <lineage>
        <taxon>Bacteria</taxon>
        <taxon>Pseudomonadati</taxon>
        <taxon>Myxococcota</taxon>
        <taxon>Polyangia</taxon>
        <taxon>Polyangiales</taxon>
        <taxon>Polyangiaceae</taxon>
        <taxon>Sorangium</taxon>
    </lineage>
</organism>
<protein>
    <recommendedName>
        <fullName evidence="10">ATP synthase gamma chain</fullName>
    </recommendedName>
    <alternativeName>
        <fullName evidence="10">ATP synthase F1 sector gamma subunit</fullName>
    </alternativeName>
    <alternativeName>
        <fullName evidence="10">F-ATPase gamma subunit</fullName>
    </alternativeName>
</protein>
<dbReference type="Gene3D" id="3.40.1380.10">
    <property type="match status" value="1"/>
</dbReference>
<keyword evidence="10" id="KW-1003">Cell membrane</keyword>
<keyword evidence="11" id="KW-0175">Coiled coil</keyword>
<dbReference type="InterPro" id="IPR000131">
    <property type="entry name" value="ATP_synth_F1_gsu"/>
</dbReference>
<gene>
    <name evidence="10 13" type="primary">atpG</name>
    <name evidence="13" type="ORF">POL72_19900</name>
</gene>
<evidence type="ECO:0000256" key="12">
    <source>
        <dbReference type="SAM" id="MobiDB-lite"/>
    </source>
</evidence>
<evidence type="ECO:0000256" key="6">
    <source>
        <dbReference type="ARBA" id="ARBA00023065"/>
    </source>
</evidence>
<dbReference type="SUPFAM" id="SSF52943">
    <property type="entry name" value="ATP synthase (F1-ATPase), gamma subunit"/>
    <property type="match status" value="1"/>
</dbReference>
<evidence type="ECO:0000256" key="8">
    <source>
        <dbReference type="ARBA" id="ARBA00023196"/>
    </source>
</evidence>
<reference evidence="13 14" key="1">
    <citation type="submission" date="2023-01" db="EMBL/GenBank/DDBJ databases">
        <title>Minimal conservation of predation-associated metabolite biosynthetic gene clusters underscores biosynthetic potential of Myxococcota including descriptions for ten novel species: Archangium lansinium sp. nov., Myxococcus landrumus sp. nov., Nannocystis bai.</title>
        <authorList>
            <person name="Ahearne A."/>
            <person name="Stevens C."/>
            <person name="Dowd S."/>
        </authorList>
    </citation>
    <scope>NUCLEOTIDE SEQUENCE [LARGE SCALE GENOMIC DNA]</scope>
    <source>
        <strain evidence="13 14">WIWO2</strain>
    </source>
</reference>
<dbReference type="RefSeq" id="WP_272097035.1">
    <property type="nucleotide sequence ID" value="NZ_JAQNDK010000002.1"/>
</dbReference>
<feature type="compositionally biased region" description="Basic and acidic residues" evidence="12">
    <location>
        <begin position="221"/>
        <end position="230"/>
    </location>
</feature>
<name>A0ABT5C4A5_9BACT</name>
<keyword evidence="7 10" id="KW-0472">Membrane</keyword>
<dbReference type="PANTHER" id="PTHR11693:SF22">
    <property type="entry name" value="ATP SYNTHASE SUBUNIT GAMMA, MITOCHONDRIAL"/>
    <property type="match status" value="1"/>
</dbReference>
<evidence type="ECO:0000256" key="10">
    <source>
        <dbReference type="HAMAP-Rule" id="MF_00815"/>
    </source>
</evidence>
<evidence type="ECO:0000256" key="5">
    <source>
        <dbReference type="ARBA" id="ARBA00022781"/>
    </source>
</evidence>